<feature type="non-terminal residue" evidence="1">
    <location>
        <position position="101"/>
    </location>
</feature>
<name>V5GCU6_ANOGL</name>
<dbReference type="InterPro" id="IPR033375">
    <property type="entry name" value="Cggbp1"/>
</dbReference>
<sequence>TIGTSIASTSGFNEQREFNLEMCKAMLRANIPLNKLTNPDFKQFLEKYCKRRVPDESTLRKTYVTPVYKETMQQIKTIIGNNYMWFAVDETTDSCGRFVAN</sequence>
<protein>
    <recommendedName>
        <fullName evidence="2">DUF659 domain-containing protein</fullName>
    </recommendedName>
</protein>
<dbReference type="PANTHER" id="PTHR32344">
    <property type="entry name" value="U1-TYPE DOMAIN-CONTAINING PROTEIN"/>
    <property type="match status" value="1"/>
</dbReference>
<evidence type="ECO:0008006" key="2">
    <source>
        <dbReference type="Google" id="ProtNLM"/>
    </source>
</evidence>
<feature type="non-terminal residue" evidence="1">
    <location>
        <position position="1"/>
    </location>
</feature>
<dbReference type="GO" id="GO:0006357">
    <property type="term" value="P:regulation of transcription by RNA polymerase II"/>
    <property type="evidence" value="ECO:0007669"/>
    <property type="project" value="InterPro"/>
</dbReference>
<dbReference type="PANTHER" id="PTHR32344:SF1">
    <property type="entry name" value="U1-TYPE DOMAIN-CONTAINING PROTEIN"/>
    <property type="match status" value="1"/>
</dbReference>
<organism evidence="1">
    <name type="scientific">Anoplophora glabripennis</name>
    <name type="common">Asian longhorn beetle</name>
    <name type="synonym">Anoplophora nobilis</name>
    <dbReference type="NCBI Taxonomy" id="217634"/>
    <lineage>
        <taxon>Eukaryota</taxon>
        <taxon>Metazoa</taxon>
        <taxon>Ecdysozoa</taxon>
        <taxon>Arthropoda</taxon>
        <taxon>Hexapoda</taxon>
        <taxon>Insecta</taxon>
        <taxon>Pterygota</taxon>
        <taxon>Neoptera</taxon>
        <taxon>Endopterygota</taxon>
        <taxon>Coleoptera</taxon>
        <taxon>Polyphaga</taxon>
        <taxon>Cucujiformia</taxon>
        <taxon>Chrysomeloidea</taxon>
        <taxon>Cerambycidae</taxon>
        <taxon>Lamiinae</taxon>
        <taxon>Lamiini</taxon>
        <taxon>Anoplophora</taxon>
    </lineage>
</organism>
<accession>V5GCU6</accession>
<dbReference type="EMBL" id="GALX01006612">
    <property type="protein sequence ID" value="JAB61854.1"/>
    <property type="molecule type" value="Transcribed_RNA"/>
</dbReference>
<evidence type="ECO:0000313" key="1">
    <source>
        <dbReference type="EMBL" id="JAB61854.1"/>
    </source>
</evidence>
<reference evidence="1" key="1">
    <citation type="submission" date="2013-07" db="EMBL/GenBank/DDBJ databases">
        <title>Midgut Transcriptome Profiling of Anoplphora glabripennis, a Lignocellulose Degrading, Wood-Boring Cerambycid.</title>
        <authorList>
            <person name="Scully E.D."/>
            <person name="Hoover K."/>
            <person name="Carlson J.E."/>
            <person name="Tien M."/>
            <person name="Geib S.M."/>
        </authorList>
    </citation>
    <scope>NUCLEOTIDE SEQUENCE</scope>
</reference>
<dbReference type="AlphaFoldDB" id="V5GCU6"/>
<dbReference type="GO" id="GO:0005634">
    <property type="term" value="C:nucleus"/>
    <property type="evidence" value="ECO:0007669"/>
    <property type="project" value="InterPro"/>
</dbReference>
<dbReference type="GO" id="GO:0003690">
    <property type="term" value="F:double-stranded DNA binding"/>
    <property type="evidence" value="ECO:0007669"/>
    <property type="project" value="InterPro"/>
</dbReference>
<proteinExistence type="predicted"/>